<keyword evidence="2" id="KW-1185">Reference proteome</keyword>
<organism evidence="1 2">
    <name type="scientific">Bursaphelenchus xylophilus</name>
    <name type="common">Pinewood nematode worm</name>
    <name type="synonym">Aphelenchoides xylophilus</name>
    <dbReference type="NCBI Taxonomy" id="6326"/>
    <lineage>
        <taxon>Eukaryota</taxon>
        <taxon>Metazoa</taxon>
        <taxon>Ecdysozoa</taxon>
        <taxon>Nematoda</taxon>
        <taxon>Chromadorea</taxon>
        <taxon>Rhabditida</taxon>
        <taxon>Tylenchina</taxon>
        <taxon>Tylenchomorpha</taxon>
        <taxon>Aphelenchoidea</taxon>
        <taxon>Aphelenchoididae</taxon>
        <taxon>Bursaphelenchus</taxon>
    </lineage>
</organism>
<dbReference type="AlphaFoldDB" id="A0A7I8XM57"/>
<dbReference type="EMBL" id="CAJFDI010000005">
    <property type="protein sequence ID" value="CAD5230748.1"/>
    <property type="molecule type" value="Genomic_DNA"/>
</dbReference>
<dbReference type="Proteomes" id="UP000659654">
    <property type="component" value="Unassembled WGS sequence"/>
</dbReference>
<protein>
    <submittedName>
        <fullName evidence="1">(pine wood nematode) hypothetical protein</fullName>
    </submittedName>
</protein>
<evidence type="ECO:0000313" key="1">
    <source>
        <dbReference type="EMBL" id="CAD5230748.1"/>
    </source>
</evidence>
<name>A0A7I8XM57_BURXY</name>
<dbReference type="EMBL" id="CAJFCV020000005">
    <property type="protein sequence ID" value="CAG9121806.1"/>
    <property type="molecule type" value="Genomic_DNA"/>
</dbReference>
<sequence>MVMFALWPNSHANEALLHSSLKSLHNVNVFTDPLGCAYSQPRTSKEASTQTENNVDGSLRSKEWKQKCRVVSLILYRSIPDYEIALDLRISPSSSHHTVTGRVIFYFLNFFCSYWKPIVFSGLTS</sequence>
<comment type="caution">
    <text evidence="1">The sequence shown here is derived from an EMBL/GenBank/DDBJ whole genome shotgun (WGS) entry which is preliminary data.</text>
</comment>
<reference evidence="1" key="1">
    <citation type="submission" date="2020-09" db="EMBL/GenBank/DDBJ databases">
        <authorList>
            <person name="Kikuchi T."/>
        </authorList>
    </citation>
    <scope>NUCLEOTIDE SEQUENCE</scope>
    <source>
        <strain evidence="1">Ka4C1</strain>
    </source>
</reference>
<gene>
    <name evidence="1" type="ORF">BXYJ_LOCUS11136</name>
</gene>
<evidence type="ECO:0000313" key="2">
    <source>
        <dbReference type="Proteomes" id="UP000659654"/>
    </source>
</evidence>
<proteinExistence type="predicted"/>
<accession>A0A7I8XM57</accession>
<dbReference type="Proteomes" id="UP000582659">
    <property type="component" value="Unassembled WGS sequence"/>
</dbReference>